<reference evidence="2" key="1">
    <citation type="journal article" date="2007" name="Nature">
        <title>The grapevine genome sequence suggests ancestral hexaploidization in major angiosperm phyla.</title>
        <authorList>
            <consortium name="The French-Italian Public Consortium for Grapevine Genome Characterization."/>
            <person name="Jaillon O."/>
            <person name="Aury J.-M."/>
            <person name="Noel B."/>
            <person name="Policriti A."/>
            <person name="Clepet C."/>
            <person name="Casagrande A."/>
            <person name="Choisne N."/>
            <person name="Aubourg S."/>
            <person name="Vitulo N."/>
            <person name="Jubin C."/>
            <person name="Vezzi A."/>
            <person name="Legeai F."/>
            <person name="Hugueney P."/>
            <person name="Dasilva C."/>
            <person name="Horner D."/>
            <person name="Mica E."/>
            <person name="Jublot D."/>
            <person name="Poulain J."/>
            <person name="Bruyere C."/>
            <person name="Billault A."/>
            <person name="Segurens B."/>
            <person name="Gouyvenoux M."/>
            <person name="Ugarte E."/>
            <person name="Cattonaro F."/>
            <person name="Anthouard V."/>
            <person name="Vico V."/>
            <person name="Del Fabbro C."/>
            <person name="Alaux M."/>
            <person name="Di Gaspero G."/>
            <person name="Dumas V."/>
            <person name="Felice N."/>
            <person name="Paillard S."/>
            <person name="Juman I."/>
            <person name="Moroldo M."/>
            <person name="Scalabrin S."/>
            <person name="Canaguier A."/>
            <person name="Le Clainche I."/>
            <person name="Malacrida G."/>
            <person name="Durand E."/>
            <person name="Pesole G."/>
            <person name="Laucou V."/>
            <person name="Chatelet P."/>
            <person name="Merdinoglu D."/>
            <person name="Delledonne M."/>
            <person name="Pezzotti M."/>
            <person name="Lecharny A."/>
            <person name="Scarpelli C."/>
            <person name="Artiguenave F."/>
            <person name="Pe M.E."/>
            <person name="Valle G."/>
            <person name="Morgante M."/>
            <person name="Caboche M."/>
            <person name="Adam-Blondon A.-F."/>
            <person name="Weissenbach J."/>
            <person name="Quetier F."/>
            <person name="Wincker P."/>
        </authorList>
    </citation>
    <scope>NUCLEOTIDE SEQUENCE [LARGE SCALE GENOMIC DNA]</scope>
    <source>
        <strain evidence="2">cv. Pinot noir / PN40024</strain>
    </source>
</reference>
<name>D7SYT5_VITVI</name>
<dbReference type="PaxDb" id="29760-VIT_02s0236g00110.t01"/>
<keyword evidence="2" id="KW-1185">Reference proteome</keyword>
<dbReference type="InParanoid" id="D7SYT5"/>
<gene>
    <name evidence="1" type="ordered locus">VIT_02s0236g00110</name>
</gene>
<dbReference type="HOGENOM" id="CLU_2854236_0_0_1"/>
<dbReference type="AlphaFoldDB" id="D7SYT5"/>
<evidence type="ECO:0000313" key="2">
    <source>
        <dbReference type="Proteomes" id="UP000009183"/>
    </source>
</evidence>
<organism evidence="1 2">
    <name type="scientific">Vitis vinifera</name>
    <name type="common">Grape</name>
    <dbReference type="NCBI Taxonomy" id="29760"/>
    <lineage>
        <taxon>Eukaryota</taxon>
        <taxon>Viridiplantae</taxon>
        <taxon>Streptophyta</taxon>
        <taxon>Embryophyta</taxon>
        <taxon>Tracheophyta</taxon>
        <taxon>Spermatophyta</taxon>
        <taxon>Magnoliopsida</taxon>
        <taxon>eudicotyledons</taxon>
        <taxon>Gunneridae</taxon>
        <taxon>Pentapetalae</taxon>
        <taxon>rosids</taxon>
        <taxon>Vitales</taxon>
        <taxon>Vitaceae</taxon>
        <taxon>Viteae</taxon>
        <taxon>Vitis</taxon>
    </lineage>
</organism>
<dbReference type="EMBL" id="FN595257">
    <property type="protein sequence ID" value="CBI23387.3"/>
    <property type="molecule type" value="Genomic_DNA"/>
</dbReference>
<protein>
    <submittedName>
        <fullName evidence="1">Uncharacterized protein</fullName>
    </submittedName>
</protein>
<sequence length="65" mass="7582">MCSNCLIILNETKCPHFLQFHCVGYPSRRIPSENPPHCPWGCFQHLILMISQLWKKTPCPFLPTQ</sequence>
<proteinExistence type="predicted"/>
<evidence type="ECO:0000313" key="1">
    <source>
        <dbReference type="EMBL" id="CBI23387.3"/>
    </source>
</evidence>
<accession>D7SYT5</accession>
<dbReference type="Proteomes" id="UP000009183">
    <property type="component" value="Chromosome 2"/>
</dbReference>